<reference evidence="2 3" key="1">
    <citation type="journal article" date="2016" name="Front. Microbiol.">
        <title>Fuerstia marisgermanicae gen. nov., sp. nov., an Unusual Member of the Phylum Planctomycetes from the German Wadden Sea.</title>
        <authorList>
            <person name="Kohn T."/>
            <person name="Heuer A."/>
            <person name="Jogler M."/>
            <person name="Vollmers J."/>
            <person name="Boedeker C."/>
            <person name="Bunk B."/>
            <person name="Rast P."/>
            <person name="Borchert D."/>
            <person name="Glockner I."/>
            <person name="Freese H.M."/>
            <person name="Klenk H.P."/>
            <person name="Overmann J."/>
            <person name="Kaster A.K."/>
            <person name="Rohde M."/>
            <person name="Wiegand S."/>
            <person name="Jogler C."/>
        </authorList>
    </citation>
    <scope>NUCLEOTIDE SEQUENCE [LARGE SCALE GENOMIC DNA]</scope>
    <source>
        <strain evidence="2 3">NH11</strain>
    </source>
</reference>
<dbReference type="STRING" id="1891926.Fuma_05992"/>
<evidence type="ECO:0000256" key="1">
    <source>
        <dbReference type="SAM" id="MobiDB-lite"/>
    </source>
</evidence>
<dbReference type="EMBL" id="CP017641">
    <property type="protein sequence ID" value="APZ96324.1"/>
    <property type="molecule type" value="Genomic_DNA"/>
</dbReference>
<feature type="region of interest" description="Disordered" evidence="1">
    <location>
        <begin position="1"/>
        <end position="51"/>
    </location>
</feature>
<dbReference type="KEGG" id="fmr:Fuma_05992"/>
<name>A0A1P8WQK2_9PLAN</name>
<keyword evidence="3" id="KW-1185">Reference proteome</keyword>
<accession>A0A1P8WQK2</accession>
<sequence>MSEPATPHILPLPSEAEGEVGRAKRGPGGGRVNGRRDQRNHLSPTLGPPPI</sequence>
<dbReference type="AlphaFoldDB" id="A0A1P8WQK2"/>
<proteinExistence type="predicted"/>
<gene>
    <name evidence="2" type="ORF">Fuma_05992</name>
</gene>
<evidence type="ECO:0000313" key="3">
    <source>
        <dbReference type="Proteomes" id="UP000187735"/>
    </source>
</evidence>
<organism evidence="2 3">
    <name type="scientific">Fuerstiella marisgermanici</name>
    <dbReference type="NCBI Taxonomy" id="1891926"/>
    <lineage>
        <taxon>Bacteria</taxon>
        <taxon>Pseudomonadati</taxon>
        <taxon>Planctomycetota</taxon>
        <taxon>Planctomycetia</taxon>
        <taxon>Planctomycetales</taxon>
        <taxon>Planctomycetaceae</taxon>
        <taxon>Fuerstiella</taxon>
    </lineage>
</organism>
<dbReference type="Proteomes" id="UP000187735">
    <property type="component" value="Chromosome"/>
</dbReference>
<evidence type="ECO:0000313" key="2">
    <source>
        <dbReference type="EMBL" id="APZ96324.1"/>
    </source>
</evidence>
<protein>
    <submittedName>
        <fullName evidence="2">Uncharacterized protein</fullName>
    </submittedName>
</protein>